<comment type="subcellular location">
    <subcellularLocation>
        <location evidence="1">Cell membrane</location>
        <topology evidence="1">Multi-pass membrane protein</topology>
    </subcellularLocation>
    <subcellularLocation>
        <location evidence="6">Membrane</location>
        <topology evidence="6">Multi-pass membrane protein</topology>
    </subcellularLocation>
</comment>
<protein>
    <submittedName>
        <fullName evidence="9">MotA/TolQ/ExbB proton channel family protein</fullName>
    </submittedName>
</protein>
<feature type="transmembrane region" description="Helical" evidence="7">
    <location>
        <begin position="65"/>
        <end position="84"/>
    </location>
</feature>
<evidence type="ECO:0000256" key="2">
    <source>
        <dbReference type="ARBA" id="ARBA00022475"/>
    </source>
</evidence>
<dbReference type="PANTHER" id="PTHR30625:SF11">
    <property type="entry name" value="MOTA_TOLQ_EXBB PROTON CHANNEL DOMAIN-CONTAINING PROTEIN"/>
    <property type="match status" value="1"/>
</dbReference>
<gene>
    <name evidence="9" type="ORF">HQ394_11365</name>
</gene>
<feature type="transmembrane region" description="Helical" evidence="7">
    <location>
        <begin position="180"/>
        <end position="204"/>
    </location>
</feature>
<feature type="transmembrane region" description="Helical" evidence="7">
    <location>
        <begin position="224"/>
        <end position="246"/>
    </location>
</feature>
<accession>A0A7H1N266</accession>
<keyword evidence="2" id="KW-1003">Cell membrane</keyword>
<evidence type="ECO:0000256" key="5">
    <source>
        <dbReference type="ARBA" id="ARBA00023136"/>
    </source>
</evidence>
<evidence type="ECO:0000256" key="4">
    <source>
        <dbReference type="ARBA" id="ARBA00022989"/>
    </source>
</evidence>
<evidence type="ECO:0000256" key="3">
    <source>
        <dbReference type="ARBA" id="ARBA00022692"/>
    </source>
</evidence>
<keyword evidence="6" id="KW-0813">Transport</keyword>
<name>A0A7H1N266_9PROT</name>
<keyword evidence="4 7" id="KW-1133">Transmembrane helix</keyword>
<dbReference type="GO" id="GO:0017038">
    <property type="term" value="P:protein import"/>
    <property type="evidence" value="ECO:0007669"/>
    <property type="project" value="TreeGrafter"/>
</dbReference>
<feature type="domain" description="MotA/TolQ/ExbB proton channel" evidence="8">
    <location>
        <begin position="140"/>
        <end position="254"/>
    </location>
</feature>
<dbReference type="Pfam" id="PF01618">
    <property type="entry name" value="MotA_ExbB"/>
    <property type="match status" value="1"/>
</dbReference>
<reference evidence="9 10" key="1">
    <citation type="submission" date="2020-05" db="EMBL/GenBank/DDBJ databases">
        <title>Complete closed genome sequence of Defluviicoccus vanus.</title>
        <authorList>
            <person name="Bessarab I."/>
            <person name="Arumugam K."/>
            <person name="Maszenan A.M."/>
            <person name="Seviour R.J."/>
            <person name="Williams R.B."/>
        </authorList>
    </citation>
    <scope>NUCLEOTIDE SEQUENCE [LARGE SCALE GENOMIC DNA]</scope>
    <source>
        <strain evidence="9 10">Ben 114</strain>
    </source>
</reference>
<evidence type="ECO:0000256" key="1">
    <source>
        <dbReference type="ARBA" id="ARBA00004651"/>
    </source>
</evidence>
<keyword evidence="3 7" id="KW-0812">Transmembrane</keyword>
<keyword evidence="5 7" id="KW-0472">Membrane</keyword>
<keyword evidence="6" id="KW-0653">Protein transport</keyword>
<dbReference type="PANTHER" id="PTHR30625">
    <property type="entry name" value="PROTEIN TOLQ"/>
    <property type="match status" value="1"/>
</dbReference>
<feature type="transmembrane region" description="Helical" evidence="7">
    <location>
        <begin position="26"/>
        <end position="45"/>
    </location>
</feature>
<evidence type="ECO:0000313" key="9">
    <source>
        <dbReference type="EMBL" id="QNT69802.1"/>
    </source>
</evidence>
<organism evidence="9 10">
    <name type="scientific">Defluviicoccus vanus</name>
    <dbReference type="NCBI Taxonomy" id="111831"/>
    <lineage>
        <taxon>Bacteria</taxon>
        <taxon>Pseudomonadati</taxon>
        <taxon>Pseudomonadota</taxon>
        <taxon>Alphaproteobacteria</taxon>
        <taxon>Rhodospirillales</taxon>
        <taxon>Rhodospirillaceae</taxon>
        <taxon>Defluviicoccus</taxon>
    </lineage>
</organism>
<keyword evidence="10" id="KW-1185">Reference proteome</keyword>
<sequence>MPDHLVDPTTPVAKHSGGRRPLPHRWLAIGLSIAAAVAIIAVMAVALPHSWAVVLLDIEQTTYPFTVQTVQWVVFALGLGELLVRAREAAGERTELQRGYLPEDETTVLQTLDLRRVYAIARSARDAVPAGSERFLPRLIHRVVTQFQTTKSVDQANAVLNSSLDLYLHEIDLRYTMVRYIIWAIPTLGFLGTVLGIALALNYAGGANVDDPGFLAGLTRELAVAFNTTLVALCMSTVLVLVQHLVQAAEERALNRCGEYCLDNLINRLYVD</sequence>
<evidence type="ECO:0000313" key="10">
    <source>
        <dbReference type="Proteomes" id="UP000516369"/>
    </source>
</evidence>
<dbReference type="Proteomes" id="UP000516369">
    <property type="component" value="Chromosome"/>
</dbReference>
<dbReference type="RefSeq" id="WP_190260317.1">
    <property type="nucleotide sequence ID" value="NZ_CP053923.1"/>
</dbReference>
<dbReference type="GO" id="GO:0005886">
    <property type="term" value="C:plasma membrane"/>
    <property type="evidence" value="ECO:0007669"/>
    <property type="project" value="UniProtKB-SubCell"/>
</dbReference>
<comment type="similarity">
    <text evidence="6">Belongs to the exbB/tolQ family.</text>
</comment>
<dbReference type="InterPro" id="IPR002898">
    <property type="entry name" value="MotA_ExbB_proton_chnl"/>
</dbReference>
<evidence type="ECO:0000256" key="6">
    <source>
        <dbReference type="RuleBase" id="RU004057"/>
    </source>
</evidence>
<dbReference type="InterPro" id="IPR050790">
    <property type="entry name" value="ExbB/TolQ_transport"/>
</dbReference>
<dbReference type="KEGG" id="dvn:HQ394_11365"/>
<evidence type="ECO:0000259" key="8">
    <source>
        <dbReference type="Pfam" id="PF01618"/>
    </source>
</evidence>
<dbReference type="AlphaFoldDB" id="A0A7H1N266"/>
<evidence type="ECO:0000256" key="7">
    <source>
        <dbReference type="SAM" id="Phobius"/>
    </source>
</evidence>
<dbReference type="EMBL" id="CP053923">
    <property type="protein sequence ID" value="QNT69802.1"/>
    <property type="molecule type" value="Genomic_DNA"/>
</dbReference>
<proteinExistence type="inferred from homology"/>